<dbReference type="InterPro" id="IPR007384">
    <property type="entry name" value="UCP006257"/>
</dbReference>
<proteinExistence type="predicted"/>
<feature type="domain" description="YqcC-like" evidence="1">
    <location>
        <begin position="10"/>
        <end position="104"/>
    </location>
</feature>
<evidence type="ECO:0000259" key="1">
    <source>
        <dbReference type="Pfam" id="PF04287"/>
    </source>
</evidence>
<dbReference type="RefSeq" id="WP_011927831.1">
    <property type="nucleotide sequence ID" value="NC_009446.1"/>
</dbReference>
<dbReference type="PANTHER" id="PTHR39586:SF1">
    <property type="entry name" value="CYTOPLASMIC PROTEIN"/>
    <property type="match status" value="1"/>
</dbReference>
<dbReference type="Gene3D" id="1.20.1440.40">
    <property type="entry name" value="YqcC-like"/>
    <property type="match status" value="1"/>
</dbReference>
<dbReference type="eggNOG" id="COG3098">
    <property type="taxonomic scope" value="Bacteria"/>
</dbReference>
<sequence>MNRAALAEMRLTLQELEQALKTIDWWQENPPPKAALASVQPFCVDTLTFTEWLQWVYIPKMLQFMEVYQALPAASGLLPIAEEAWKGCAESTDDLYRIVKKLDFLVLHFHQVH</sequence>
<dbReference type="GO" id="GO:0044010">
    <property type="term" value="P:single-species biofilm formation"/>
    <property type="evidence" value="ECO:0007669"/>
    <property type="project" value="TreeGrafter"/>
</dbReference>
<protein>
    <recommendedName>
        <fullName evidence="1">YqcC-like domain-containing protein</fullName>
    </recommendedName>
</protein>
<dbReference type="HOGENOM" id="CLU_130358_0_0_6"/>
<dbReference type="PIRSF" id="PIRSF006257">
    <property type="entry name" value="UCP006257"/>
    <property type="match status" value="1"/>
</dbReference>
<dbReference type="SUPFAM" id="SSF158452">
    <property type="entry name" value="YqcC-like"/>
    <property type="match status" value="1"/>
</dbReference>
<reference evidence="2 3" key="1">
    <citation type="journal article" date="2007" name="Nat. Biotechnol.">
        <title>Genome sequence and identification of candidate vaccine antigens from the animal pathogen Dichelobacter nodosus.</title>
        <authorList>
            <person name="Myers G.S."/>
            <person name="Parker D."/>
            <person name="Al-Hasani K."/>
            <person name="Kennan R.M."/>
            <person name="Seemann T."/>
            <person name="Ren Q."/>
            <person name="Badger J.H."/>
            <person name="Selengut J.D."/>
            <person name="Deboy R.T."/>
            <person name="Tettelin H."/>
            <person name="Boyce J.D."/>
            <person name="McCarl V.P."/>
            <person name="Han X."/>
            <person name="Nelson W.C."/>
            <person name="Madupu R."/>
            <person name="Mohamoud Y."/>
            <person name="Holley T."/>
            <person name="Fedorova N."/>
            <person name="Khouri H."/>
            <person name="Bottomley S.P."/>
            <person name="Whittington R.J."/>
            <person name="Adler B."/>
            <person name="Songer J.G."/>
            <person name="Rood J.I."/>
            <person name="Paulsen I.T."/>
        </authorList>
    </citation>
    <scope>NUCLEOTIDE SEQUENCE [LARGE SCALE GENOMIC DNA]</scope>
    <source>
        <strain evidence="2 3">VCS1703A</strain>
    </source>
</reference>
<dbReference type="EMBL" id="CP000513">
    <property type="protein sequence ID" value="ABQ13259.1"/>
    <property type="molecule type" value="Genomic_DNA"/>
</dbReference>
<dbReference type="AlphaFoldDB" id="A5EWU5"/>
<dbReference type="KEGG" id="dno:DNO_0080"/>
<organism evidence="2 3">
    <name type="scientific">Dichelobacter nodosus (strain VCS1703A)</name>
    <dbReference type="NCBI Taxonomy" id="246195"/>
    <lineage>
        <taxon>Bacteria</taxon>
        <taxon>Pseudomonadati</taxon>
        <taxon>Pseudomonadota</taxon>
        <taxon>Gammaproteobacteria</taxon>
        <taxon>Cardiobacteriales</taxon>
        <taxon>Cardiobacteriaceae</taxon>
        <taxon>Dichelobacter</taxon>
    </lineage>
</organism>
<dbReference type="InterPro" id="IPR036814">
    <property type="entry name" value="YqcC-like_sf"/>
</dbReference>
<accession>A5EWU5</accession>
<dbReference type="STRING" id="246195.DNO_0080"/>
<dbReference type="Pfam" id="PF04287">
    <property type="entry name" value="DUF446"/>
    <property type="match status" value="1"/>
</dbReference>
<dbReference type="PANTHER" id="PTHR39586">
    <property type="entry name" value="CYTOPLASMIC PROTEIN-RELATED"/>
    <property type="match status" value="1"/>
</dbReference>
<gene>
    <name evidence="2" type="ordered locus">DNO_0080</name>
</gene>
<evidence type="ECO:0000313" key="2">
    <source>
        <dbReference type="EMBL" id="ABQ13259.1"/>
    </source>
</evidence>
<dbReference type="Proteomes" id="UP000000248">
    <property type="component" value="Chromosome"/>
</dbReference>
<dbReference type="InterPro" id="IPR023376">
    <property type="entry name" value="YqcC-like_dom"/>
</dbReference>
<name>A5EWU5_DICNV</name>
<keyword evidence="3" id="KW-1185">Reference proteome</keyword>
<evidence type="ECO:0000313" key="3">
    <source>
        <dbReference type="Proteomes" id="UP000000248"/>
    </source>
</evidence>